<accession>A0A850LBW6</accession>
<dbReference type="RefSeq" id="WP_011046288.1">
    <property type="nucleotide sequence ID" value="NZ_CP076685.1"/>
</dbReference>
<dbReference type="Proteomes" id="UP000565723">
    <property type="component" value="Unassembled WGS sequence"/>
</dbReference>
<organism evidence="1 2">
    <name type="scientific">Ruegeria pomeroyi</name>
    <dbReference type="NCBI Taxonomy" id="89184"/>
    <lineage>
        <taxon>Bacteria</taxon>
        <taxon>Pseudomonadati</taxon>
        <taxon>Pseudomonadota</taxon>
        <taxon>Alphaproteobacteria</taxon>
        <taxon>Rhodobacterales</taxon>
        <taxon>Roseobacteraceae</taxon>
        <taxon>Ruegeria</taxon>
    </lineage>
</organism>
<evidence type="ECO:0000313" key="2">
    <source>
        <dbReference type="Proteomes" id="UP000565723"/>
    </source>
</evidence>
<comment type="caution">
    <text evidence="1">The sequence shown here is derived from an EMBL/GenBank/DDBJ whole genome shotgun (WGS) entry which is preliminary data.</text>
</comment>
<evidence type="ECO:0000313" key="1">
    <source>
        <dbReference type="EMBL" id="NVK95398.1"/>
    </source>
</evidence>
<protein>
    <submittedName>
        <fullName evidence="1">DUF2946 domain-containing protein</fullName>
    </submittedName>
</protein>
<name>A0A850LBW6_9RHOB</name>
<dbReference type="EMBL" id="JABXIY010000003">
    <property type="protein sequence ID" value="NVK95398.1"/>
    <property type="molecule type" value="Genomic_DNA"/>
</dbReference>
<sequence length="122" mass="13648">MTFLTHFSAVLSLLAVVLTSAIPQGWMPMRKDDRILLVICTEEGEARQWVDLAPDSPAHEDESDARPSCHFGGLNQVAILAQPPLLMTLNHAQRTRWDNLDFTHRSAGFFPLYDARGPPHLS</sequence>
<reference evidence="1 2" key="1">
    <citation type="journal article" date="2020" name="Proc. Natl. Acad. Sci. U.S.A.">
        <title>Ecological drivers of bacterial community assembly in synthetic phycospheres.</title>
        <authorList>
            <person name="Fu H."/>
            <person name="Uchimiya M."/>
            <person name="Gore J."/>
            <person name="Moran M.A."/>
        </authorList>
    </citation>
    <scope>NUCLEOTIDE SEQUENCE [LARGE SCALE GENOMIC DNA]</scope>
    <source>
        <strain evidence="1">HF-Din03</strain>
    </source>
</reference>
<gene>
    <name evidence="1" type="ORF">HW564_00585</name>
</gene>
<dbReference type="OMA" id="DARPSCH"/>
<dbReference type="AlphaFoldDB" id="A0A850LBW6"/>
<proteinExistence type="predicted"/>